<keyword evidence="1" id="KW-0472">Membrane</keyword>
<feature type="transmembrane region" description="Helical" evidence="1">
    <location>
        <begin position="20"/>
        <end position="39"/>
    </location>
</feature>
<reference evidence="2 3" key="1">
    <citation type="submission" date="2020-07" db="EMBL/GenBank/DDBJ databases">
        <title>Sequencing the genomes of 1000 actinobacteria strains.</title>
        <authorList>
            <person name="Klenk H.-P."/>
        </authorList>
    </citation>
    <scope>NUCLEOTIDE SEQUENCE [LARGE SCALE GENOMIC DNA]</scope>
    <source>
        <strain evidence="2 3">DSM 24552</strain>
    </source>
</reference>
<keyword evidence="1" id="KW-1133">Transmembrane helix</keyword>
<dbReference type="EMBL" id="JACCAC010000001">
    <property type="protein sequence ID" value="NYG56145.1"/>
    <property type="molecule type" value="Genomic_DNA"/>
</dbReference>
<comment type="caution">
    <text evidence="2">The sequence shown here is derived from an EMBL/GenBank/DDBJ whole genome shotgun (WGS) entry which is preliminary data.</text>
</comment>
<keyword evidence="1" id="KW-0812">Transmembrane</keyword>
<accession>A0A7Y9UVA3</accession>
<organism evidence="2 3">
    <name type="scientific">Nocardioides perillae</name>
    <dbReference type="NCBI Taxonomy" id="1119534"/>
    <lineage>
        <taxon>Bacteria</taxon>
        <taxon>Bacillati</taxon>
        <taxon>Actinomycetota</taxon>
        <taxon>Actinomycetes</taxon>
        <taxon>Propionibacteriales</taxon>
        <taxon>Nocardioidaceae</taxon>
        <taxon>Nocardioides</taxon>
    </lineage>
</organism>
<feature type="transmembrane region" description="Helical" evidence="1">
    <location>
        <begin position="51"/>
        <end position="76"/>
    </location>
</feature>
<name>A0A7Y9UVA3_9ACTN</name>
<dbReference type="Proteomes" id="UP000544110">
    <property type="component" value="Unassembled WGS sequence"/>
</dbReference>
<protein>
    <submittedName>
        <fullName evidence="2">Uncharacterized protein</fullName>
    </submittedName>
</protein>
<proteinExistence type="predicted"/>
<feature type="transmembrane region" description="Helical" evidence="1">
    <location>
        <begin position="88"/>
        <end position="108"/>
    </location>
</feature>
<evidence type="ECO:0000256" key="1">
    <source>
        <dbReference type="SAM" id="Phobius"/>
    </source>
</evidence>
<dbReference type="RefSeq" id="WP_179518459.1">
    <property type="nucleotide sequence ID" value="NZ_JACCAC010000001.1"/>
</dbReference>
<feature type="transmembrane region" description="Helical" evidence="1">
    <location>
        <begin position="128"/>
        <end position="145"/>
    </location>
</feature>
<evidence type="ECO:0000313" key="3">
    <source>
        <dbReference type="Proteomes" id="UP000544110"/>
    </source>
</evidence>
<dbReference type="AlphaFoldDB" id="A0A7Y9UVA3"/>
<sequence length="154" mass="15599">MSRAGSSTRGAPAGGGTGRLALGCVGVALVAYGGWLLAAELLGDRAASTSALLWLAGGALLHDLVLVPATVLVSWLAARVLPGPWRAALAGGLVVLGSTTLVAVPLLVGIGGYEPNTTLLSRDYWQGWWALAVATGLGVVVVGLVRQRRSARHA</sequence>
<keyword evidence="3" id="KW-1185">Reference proteome</keyword>
<gene>
    <name evidence="2" type="ORF">BJ989_002449</name>
</gene>
<evidence type="ECO:0000313" key="2">
    <source>
        <dbReference type="EMBL" id="NYG56145.1"/>
    </source>
</evidence>